<proteinExistence type="predicted"/>
<accession>A0A1G1XRG3</accession>
<dbReference type="AlphaFoldDB" id="A0A1G1XRG3"/>
<dbReference type="EMBL" id="MHHZ01000001">
    <property type="protein sequence ID" value="OGY42628.1"/>
    <property type="molecule type" value="Genomic_DNA"/>
</dbReference>
<protein>
    <recommendedName>
        <fullName evidence="3">30S ribosomal protein S21</fullName>
    </recommendedName>
</protein>
<evidence type="ECO:0000313" key="2">
    <source>
        <dbReference type="Proteomes" id="UP000176498"/>
    </source>
</evidence>
<gene>
    <name evidence="1" type="ORF">A2Y82_03000</name>
</gene>
<reference evidence="1 2" key="1">
    <citation type="journal article" date="2016" name="Nat. Commun.">
        <title>Thousands of microbial genomes shed light on interconnected biogeochemical processes in an aquifer system.</title>
        <authorList>
            <person name="Anantharaman K."/>
            <person name="Brown C.T."/>
            <person name="Hug L.A."/>
            <person name="Sharon I."/>
            <person name="Castelle C.J."/>
            <person name="Probst A.J."/>
            <person name="Thomas B.C."/>
            <person name="Singh A."/>
            <person name="Wilkins M.J."/>
            <person name="Karaoz U."/>
            <person name="Brodie E.L."/>
            <person name="Williams K.H."/>
            <person name="Hubbard S.S."/>
            <person name="Banfield J.F."/>
        </authorList>
    </citation>
    <scope>NUCLEOTIDE SEQUENCE [LARGE SCALE GENOMIC DNA]</scope>
</reference>
<evidence type="ECO:0008006" key="3">
    <source>
        <dbReference type="Google" id="ProtNLM"/>
    </source>
</evidence>
<name>A0A1G1XRG3_9BACT</name>
<dbReference type="Proteomes" id="UP000176498">
    <property type="component" value="Unassembled WGS sequence"/>
</dbReference>
<sequence>MTEIKRKKGETFESLLRRFNKRMIQSGKILQAKKVRFLEKQPNKNLAKKLALRKIKIKAQKEYLKKIGKLLEE</sequence>
<organism evidence="1 2">
    <name type="scientific">Candidatus Buchananbacteria bacterium RBG_13_36_9</name>
    <dbReference type="NCBI Taxonomy" id="1797530"/>
    <lineage>
        <taxon>Bacteria</taxon>
        <taxon>Candidatus Buchananiibacteriota</taxon>
    </lineage>
</organism>
<evidence type="ECO:0000313" key="1">
    <source>
        <dbReference type="EMBL" id="OGY42628.1"/>
    </source>
</evidence>
<comment type="caution">
    <text evidence="1">The sequence shown here is derived from an EMBL/GenBank/DDBJ whole genome shotgun (WGS) entry which is preliminary data.</text>
</comment>